<sequence length="49" mass="5230">MKQGSQLLLIGGITVKQDLGIEIKATYSIIPPKIRLLLSGIKSTTGDGY</sequence>
<protein>
    <submittedName>
        <fullName evidence="1">Uncharacterized protein</fullName>
    </submittedName>
</protein>
<evidence type="ECO:0000313" key="1">
    <source>
        <dbReference type="EMBL" id="VUS21963.1"/>
    </source>
</evidence>
<name>A0A564GQ77_9ENTR</name>
<reference evidence="1 2" key="1">
    <citation type="submission" date="2019-07" db="EMBL/GenBank/DDBJ databases">
        <authorList>
            <person name="Brisse S."/>
            <person name="Rodrigues C."/>
            <person name="Thorpe H."/>
        </authorList>
    </citation>
    <scope>NUCLEOTIDE SEQUENCE [LARGE SCALE GENOMIC DNA]</scope>
    <source>
        <strain evidence="1">SB6422</strain>
    </source>
</reference>
<dbReference type="Proteomes" id="UP000317374">
    <property type="component" value="Unassembled WGS sequence"/>
</dbReference>
<evidence type="ECO:0000313" key="2">
    <source>
        <dbReference type="Proteomes" id="UP000317374"/>
    </source>
</evidence>
<dbReference type="EMBL" id="CABGGW010000001">
    <property type="protein sequence ID" value="VUS21963.1"/>
    <property type="molecule type" value="Genomic_DNA"/>
</dbReference>
<organism evidence="1 2">
    <name type="scientific">Klebsiella huaxiensis</name>
    <dbReference type="NCBI Taxonomy" id="2153354"/>
    <lineage>
        <taxon>Bacteria</taxon>
        <taxon>Pseudomonadati</taxon>
        <taxon>Pseudomonadota</taxon>
        <taxon>Gammaproteobacteria</taxon>
        <taxon>Enterobacterales</taxon>
        <taxon>Enterobacteriaceae</taxon>
        <taxon>Klebsiella/Raoultella group</taxon>
        <taxon>Klebsiella</taxon>
    </lineage>
</organism>
<gene>
    <name evidence="1" type="ORF">SB6422_00050</name>
</gene>
<accession>A0A564GQ77</accession>
<dbReference type="AlphaFoldDB" id="A0A564GQ77"/>
<proteinExistence type="predicted"/>